<keyword evidence="2" id="KW-1185">Reference proteome</keyword>
<dbReference type="InterPro" id="IPR052036">
    <property type="entry name" value="Hydrolase/PRTase-associated"/>
</dbReference>
<sequence>MMTGLADLVRPVDPTAVLELFPAAPPRLLAVGEPTHRSPELLALRNDLFRGLVKHHGYRTIALETDCLGGLLVDEHVTTGAGDLDNVVARGLSHGWGSLPGNRDLVRWMRAFNAGRPAQDHVRFAGVDGPLEIDAAASPRAALTAVHAFLAAGGDLGLLPCTADELDRLLGEDAAWTEPAAMVDPARSVGRSAQARELRRVADDLATLLDADAPGLVAAAGREAWHTARLRARTATALLRYHSWMADPSDARMPWLLRVRDTIMADNLLALAERGPVLAWAHTSHLRRGAGHMTLWGHDRLRWWGAGAQVAARLGDAYGYLALAVGTVGNQGVAAPAPETVEGALHALPGTALPGGRGLVDARRLADVLGSVPVPRESSWFGYAPLDHLGETDGVLFVRDVVAG</sequence>
<reference evidence="1" key="2">
    <citation type="submission" date="2020-09" db="EMBL/GenBank/DDBJ databases">
        <authorList>
            <person name="Sun Q."/>
            <person name="Ohkuma M."/>
        </authorList>
    </citation>
    <scope>NUCLEOTIDE SEQUENCE</scope>
    <source>
        <strain evidence="1">JCM 3051</strain>
    </source>
</reference>
<evidence type="ECO:0000313" key="1">
    <source>
        <dbReference type="EMBL" id="GGM28261.1"/>
    </source>
</evidence>
<comment type="caution">
    <text evidence="1">The sequence shown here is derived from an EMBL/GenBank/DDBJ whole genome shotgun (WGS) entry which is preliminary data.</text>
</comment>
<dbReference type="Proteomes" id="UP000655589">
    <property type="component" value="Unassembled WGS sequence"/>
</dbReference>
<organism evidence="1 2">
    <name type="scientific">Promicromonospora citrea</name>
    <dbReference type="NCBI Taxonomy" id="43677"/>
    <lineage>
        <taxon>Bacteria</taxon>
        <taxon>Bacillati</taxon>
        <taxon>Actinomycetota</taxon>
        <taxon>Actinomycetes</taxon>
        <taxon>Micrococcales</taxon>
        <taxon>Promicromonosporaceae</taxon>
        <taxon>Promicromonospora</taxon>
    </lineage>
</organism>
<dbReference type="Gene3D" id="3.30.1870.10">
    <property type="entry name" value="EreA-like, domain 2"/>
    <property type="match status" value="1"/>
</dbReference>
<proteinExistence type="predicted"/>
<accession>A0A8H9GHZ4</accession>
<gene>
    <name evidence="1" type="ORF">GCM10010102_25090</name>
</gene>
<name>A0A8H9GHZ4_9MICO</name>
<dbReference type="CDD" id="cd14728">
    <property type="entry name" value="Ere-like"/>
    <property type="match status" value="1"/>
</dbReference>
<dbReference type="Pfam" id="PF05139">
    <property type="entry name" value="Erythro_esteras"/>
    <property type="match status" value="1"/>
</dbReference>
<dbReference type="PANTHER" id="PTHR31299">
    <property type="entry name" value="ESTERASE, PUTATIVE (AFU_ORTHOLOGUE AFUA_1G05850)-RELATED"/>
    <property type="match status" value="1"/>
</dbReference>
<dbReference type="GO" id="GO:0046677">
    <property type="term" value="P:response to antibiotic"/>
    <property type="evidence" value="ECO:0007669"/>
    <property type="project" value="InterPro"/>
</dbReference>
<dbReference type="PIRSF" id="PIRSF036794">
    <property type="entry name" value="UCP_erythr_ester"/>
    <property type="match status" value="1"/>
</dbReference>
<dbReference type="InterPro" id="IPR007815">
    <property type="entry name" value="Emycin_Estase"/>
</dbReference>
<dbReference type="InterPro" id="IPR014622">
    <property type="entry name" value="UCP036794_erythomycin"/>
</dbReference>
<dbReference type="SUPFAM" id="SSF159501">
    <property type="entry name" value="EreA/ChaN-like"/>
    <property type="match status" value="1"/>
</dbReference>
<dbReference type="AlphaFoldDB" id="A0A8H9GHZ4"/>
<protein>
    <submittedName>
        <fullName evidence="1">Erythromycin esterase</fullName>
    </submittedName>
</protein>
<dbReference type="EMBL" id="BMPT01000009">
    <property type="protein sequence ID" value="GGM28261.1"/>
    <property type="molecule type" value="Genomic_DNA"/>
</dbReference>
<evidence type="ECO:0000313" key="2">
    <source>
        <dbReference type="Proteomes" id="UP000655589"/>
    </source>
</evidence>
<dbReference type="PANTHER" id="PTHR31299:SF0">
    <property type="entry name" value="ESTERASE, PUTATIVE (AFU_ORTHOLOGUE AFUA_1G05850)-RELATED"/>
    <property type="match status" value="1"/>
</dbReference>
<reference evidence="1" key="1">
    <citation type="journal article" date="2014" name="Int. J. Syst. Evol. Microbiol.">
        <title>Complete genome sequence of Corynebacterium casei LMG S-19264T (=DSM 44701T), isolated from a smear-ripened cheese.</title>
        <authorList>
            <consortium name="US DOE Joint Genome Institute (JGI-PGF)"/>
            <person name="Walter F."/>
            <person name="Albersmeier A."/>
            <person name="Kalinowski J."/>
            <person name="Ruckert C."/>
        </authorList>
    </citation>
    <scope>NUCLEOTIDE SEQUENCE</scope>
    <source>
        <strain evidence="1">JCM 3051</strain>
    </source>
</reference>